<protein>
    <submittedName>
        <fullName evidence="2">Uncharacterized protein</fullName>
    </submittedName>
</protein>
<dbReference type="EMBL" id="JAWRVI010000012">
    <property type="protein sequence ID" value="KAK4091185.1"/>
    <property type="molecule type" value="Genomic_DNA"/>
</dbReference>
<feature type="region of interest" description="Disordered" evidence="1">
    <location>
        <begin position="90"/>
        <end position="141"/>
    </location>
</feature>
<feature type="compositionally biased region" description="Acidic residues" evidence="1">
    <location>
        <begin position="1"/>
        <end position="19"/>
    </location>
</feature>
<evidence type="ECO:0000313" key="2">
    <source>
        <dbReference type="EMBL" id="KAK4091185.1"/>
    </source>
</evidence>
<proteinExistence type="predicted"/>
<organism evidence="2 3">
    <name type="scientific">Purpureocillium lilacinum</name>
    <name type="common">Paecilomyces lilacinus</name>
    <dbReference type="NCBI Taxonomy" id="33203"/>
    <lineage>
        <taxon>Eukaryota</taxon>
        <taxon>Fungi</taxon>
        <taxon>Dikarya</taxon>
        <taxon>Ascomycota</taxon>
        <taxon>Pezizomycotina</taxon>
        <taxon>Sordariomycetes</taxon>
        <taxon>Hypocreomycetidae</taxon>
        <taxon>Hypocreales</taxon>
        <taxon>Ophiocordycipitaceae</taxon>
        <taxon>Purpureocillium</taxon>
    </lineage>
</organism>
<sequence>MVEPGLDDDDDDDDDDDADSPSVLLRHRAAHTTVQKHAIASTVPYRTVTTQILYGQDNGQERAQKISTQRWGFPTLVVWPLGGLVDWPNLGEQEKDRTPDDEVVQISTPVEKGNGRLPAADDGDDDDDVAGTENSGGSGARRCSDTFWCAALSAAVMGADTRPSPRHLRFPSLRYHRVGRRCTPAVNQPPLVAAAR</sequence>
<name>A0ABR0C4P2_PURLI</name>
<evidence type="ECO:0000313" key="3">
    <source>
        <dbReference type="Proteomes" id="UP001287286"/>
    </source>
</evidence>
<reference evidence="2 3" key="1">
    <citation type="journal article" date="2024" name="Microbiol. Resour. Announc.">
        <title>Genome annotations for the ascomycete fungi Trichoderma harzianum, Trichoderma aggressivum, and Purpureocillium lilacinum.</title>
        <authorList>
            <person name="Beijen E.P.W."/>
            <person name="Ohm R.A."/>
        </authorList>
    </citation>
    <scope>NUCLEOTIDE SEQUENCE [LARGE SCALE GENOMIC DNA]</scope>
    <source>
        <strain evidence="2 3">CBS 150709</strain>
    </source>
</reference>
<keyword evidence="3" id="KW-1185">Reference proteome</keyword>
<dbReference type="Proteomes" id="UP001287286">
    <property type="component" value="Unassembled WGS sequence"/>
</dbReference>
<comment type="caution">
    <text evidence="2">The sequence shown here is derived from an EMBL/GenBank/DDBJ whole genome shotgun (WGS) entry which is preliminary data.</text>
</comment>
<accession>A0ABR0C4P2</accession>
<gene>
    <name evidence="2" type="ORF">Purlil1_4199</name>
</gene>
<feature type="region of interest" description="Disordered" evidence="1">
    <location>
        <begin position="1"/>
        <end position="22"/>
    </location>
</feature>
<evidence type="ECO:0000256" key="1">
    <source>
        <dbReference type="SAM" id="MobiDB-lite"/>
    </source>
</evidence>
<feature type="compositionally biased region" description="Acidic residues" evidence="1">
    <location>
        <begin position="121"/>
        <end position="130"/>
    </location>
</feature>